<sequence>MSGGRRRRNRGPRPGCSKDRSVSPVDDARDNNLPGSSRQDDSQQGDDTALDIERRIPSFSTDSDDTDASFTLPQDPEVPSSSSNGAPSTSSNGGGPSTSSNGRGGRRRGNRRRASAFAVLERMHMFIGTILNVIEFTTILPLSLQ</sequence>
<organism evidence="3 4">
    <name type="scientific">Rhynchophorus ferrugineus</name>
    <name type="common">Red palm weevil</name>
    <name type="synonym">Curculio ferrugineus</name>
    <dbReference type="NCBI Taxonomy" id="354439"/>
    <lineage>
        <taxon>Eukaryota</taxon>
        <taxon>Metazoa</taxon>
        <taxon>Ecdysozoa</taxon>
        <taxon>Arthropoda</taxon>
        <taxon>Hexapoda</taxon>
        <taxon>Insecta</taxon>
        <taxon>Pterygota</taxon>
        <taxon>Neoptera</taxon>
        <taxon>Endopterygota</taxon>
        <taxon>Coleoptera</taxon>
        <taxon>Polyphaga</taxon>
        <taxon>Cucujiformia</taxon>
        <taxon>Curculionidae</taxon>
        <taxon>Dryophthorinae</taxon>
        <taxon>Rhynchophorus</taxon>
    </lineage>
</organism>
<keyword evidence="2" id="KW-0472">Membrane</keyword>
<keyword evidence="2" id="KW-1133">Transmembrane helix</keyword>
<accession>A0A834ITJ1</accession>
<protein>
    <submittedName>
        <fullName evidence="3">Uncharacterized protein</fullName>
    </submittedName>
</protein>
<evidence type="ECO:0000256" key="2">
    <source>
        <dbReference type="SAM" id="Phobius"/>
    </source>
</evidence>
<dbReference type="AlphaFoldDB" id="A0A834ITJ1"/>
<feature type="compositionally biased region" description="Basic and acidic residues" evidence="1">
    <location>
        <begin position="16"/>
        <end position="30"/>
    </location>
</feature>
<dbReference type="EMBL" id="JAACXV010000359">
    <property type="protein sequence ID" value="KAF7279492.1"/>
    <property type="molecule type" value="Genomic_DNA"/>
</dbReference>
<keyword evidence="2" id="KW-0812">Transmembrane</keyword>
<feature type="compositionally biased region" description="Basic residues" evidence="1">
    <location>
        <begin position="1"/>
        <end position="11"/>
    </location>
</feature>
<evidence type="ECO:0000256" key="1">
    <source>
        <dbReference type="SAM" id="MobiDB-lite"/>
    </source>
</evidence>
<dbReference type="Proteomes" id="UP000625711">
    <property type="component" value="Unassembled WGS sequence"/>
</dbReference>
<evidence type="ECO:0000313" key="4">
    <source>
        <dbReference type="Proteomes" id="UP000625711"/>
    </source>
</evidence>
<comment type="caution">
    <text evidence="3">The sequence shown here is derived from an EMBL/GenBank/DDBJ whole genome shotgun (WGS) entry which is preliminary data.</text>
</comment>
<gene>
    <name evidence="3" type="ORF">GWI33_007170</name>
</gene>
<reference evidence="3" key="1">
    <citation type="submission" date="2020-08" db="EMBL/GenBank/DDBJ databases">
        <title>Genome sequencing and assembly of the red palm weevil Rhynchophorus ferrugineus.</title>
        <authorList>
            <person name="Dias G.B."/>
            <person name="Bergman C.M."/>
            <person name="Manee M."/>
        </authorList>
    </citation>
    <scope>NUCLEOTIDE SEQUENCE</scope>
    <source>
        <strain evidence="3">AA-2017</strain>
        <tissue evidence="3">Whole larva</tissue>
    </source>
</reference>
<name>A0A834ITJ1_RHYFE</name>
<evidence type="ECO:0000313" key="3">
    <source>
        <dbReference type="EMBL" id="KAF7279492.1"/>
    </source>
</evidence>
<feature type="region of interest" description="Disordered" evidence="1">
    <location>
        <begin position="1"/>
        <end position="111"/>
    </location>
</feature>
<feature type="compositionally biased region" description="Low complexity" evidence="1">
    <location>
        <begin position="80"/>
        <end position="101"/>
    </location>
</feature>
<proteinExistence type="predicted"/>
<feature type="transmembrane region" description="Helical" evidence="2">
    <location>
        <begin position="116"/>
        <end position="134"/>
    </location>
</feature>
<keyword evidence="4" id="KW-1185">Reference proteome</keyword>